<name>A0ABR3DBS7_NEUIN</name>
<organism evidence="1 2">
    <name type="scientific">Neurospora intermedia</name>
    <dbReference type="NCBI Taxonomy" id="5142"/>
    <lineage>
        <taxon>Eukaryota</taxon>
        <taxon>Fungi</taxon>
        <taxon>Dikarya</taxon>
        <taxon>Ascomycota</taxon>
        <taxon>Pezizomycotina</taxon>
        <taxon>Sordariomycetes</taxon>
        <taxon>Sordariomycetidae</taxon>
        <taxon>Sordariales</taxon>
        <taxon>Sordariaceae</taxon>
        <taxon>Neurospora</taxon>
    </lineage>
</organism>
<evidence type="ECO:0000313" key="2">
    <source>
        <dbReference type="Proteomes" id="UP001451303"/>
    </source>
</evidence>
<gene>
    <name evidence="1" type="ORF">QR685DRAFT_440620</name>
</gene>
<comment type="caution">
    <text evidence="1">The sequence shown here is derived from an EMBL/GenBank/DDBJ whole genome shotgun (WGS) entry which is preliminary data.</text>
</comment>
<dbReference type="Proteomes" id="UP001451303">
    <property type="component" value="Unassembled WGS sequence"/>
</dbReference>
<reference evidence="1 2" key="1">
    <citation type="submission" date="2023-09" db="EMBL/GenBank/DDBJ databases">
        <title>Multi-omics analysis of a traditional fermented food reveals byproduct-associated fungal strains for waste-to-food upcycling.</title>
        <authorList>
            <consortium name="Lawrence Berkeley National Laboratory"/>
            <person name="Rekdal V.M."/>
            <person name="Villalobos-Escobedo J.M."/>
            <person name="Rodriguez-Valeron N."/>
            <person name="Garcia M.O."/>
            <person name="Vasquez D.P."/>
            <person name="Damayanti I."/>
            <person name="Sorensen P.M."/>
            <person name="Baidoo E.E."/>
            <person name="De Carvalho A.C."/>
            <person name="Riley R."/>
            <person name="Lipzen A."/>
            <person name="He G."/>
            <person name="Yan M."/>
            <person name="Haridas S."/>
            <person name="Daum C."/>
            <person name="Yoshinaga Y."/>
            <person name="Ng V."/>
            <person name="Grigoriev I.V."/>
            <person name="Munk R."/>
            <person name="Nuraida L."/>
            <person name="Wijaya C.H."/>
            <person name="Morales P.-C."/>
            <person name="Keasling J.D."/>
        </authorList>
    </citation>
    <scope>NUCLEOTIDE SEQUENCE [LARGE SCALE GENOMIC DNA]</scope>
    <source>
        <strain evidence="1 2">FGSC 2613</strain>
    </source>
</reference>
<evidence type="ECO:0000313" key="1">
    <source>
        <dbReference type="EMBL" id="KAL0470135.1"/>
    </source>
</evidence>
<accession>A0ABR3DBS7</accession>
<dbReference type="EMBL" id="JAVLET010000004">
    <property type="protein sequence ID" value="KAL0470135.1"/>
    <property type="molecule type" value="Genomic_DNA"/>
</dbReference>
<keyword evidence="2" id="KW-1185">Reference proteome</keyword>
<proteinExistence type="predicted"/>
<sequence>MAANWPPRGGIPRLCILGEKVAATDLFVTGRADQTGKTVKTGKTGKTVQGMTFAVAARRRLPRELATHMS</sequence>
<protein>
    <submittedName>
        <fullName evidence="1">Uncharacterized protein</fullName>
    </submittedName>
</protein>